<evidence type="ECO:0000313" key="2">
    <source>
        <dbReference type="EMBL" id="HGD13845.1"/>
    </source>
</evidence>
<dbReference type="EMBL" id="DTMZ01000179">
    <property type="protein sequence ID" value="HGD13845.1"/>
    <property type="molecule type" value="Genomic_DNA"/>
</dbReference>
<dbReference type="PANTHER" id="PTHR34075">
    <property type="entry name" value="BLR3430 PROTEIN"/>
    <property type="match status" value="1"/>
</dbReference>
<dbReference type="PANTHER" id="PTHR34075:SF5">
    <property type="entry name" value="BLR3430 PROTEIN"/>
    <property type="match status" value="1"/>
</dbReference>
<dbReference type="SUPFAM" id="SSF50249">
    <property type="entry name" value="Nucleic acid-binding proteins"/>
    <property type="match status" value="1"/>
</dbReference>
<dbReference type="InterPro" id="IPR012340">
    <property type="entry name" value="NA-bd_OB-fold"/>
</dbReference>
<reference evidence="2" key="1">
    <citation type="journal article" date="2020" name="mSystems">
        <title>Genome- and Community-Level Interaction Insights into Carbon Utilization and Element Cycling Functions of Hydrothermarchaeota in Hydrothermal Sediment.</title>
        <authorList>
            <person name="Zhou Z."/>
            <person name="Liu Y."/>
            <person name="Xu W."/>
            <person name="Pan J."/>
            <person name="Luo Z.H."/>
            <person name="Li M."/>
        </authorList>
    </citation>
    <scope>NUCLEOTIDE SEQUENCE [LARGE SCALE GENOMIC DNA]</scope>
    <source>
        <strain evidence="2">SpSt-914</strain>
    </source>
</reference>
<sequence>MRQQKKSVKTTRTALQKTKRAASKRSTPKAASKDEIKFIGTPMPVERTQPAMVIQWPRTLIHHHTYGLLTPFFEGLKKGILRATRCPTPGCEKGFWLPPRADCPDCHARMEWIDLPNPVIGEIFTFTRVEYPGYGIELSYPYYQIDVRIPGCCTIMKGYLIRGEAKIGMKVKAGFRTKNPTNTILDLYWEPVD</sequence>
<dbReference type="Gene3D" id="6.10.30.10">
    <property type="match status" value="1"/>
</dbReference>
<protein>
    <recommendedName>
        <fullName evidence="3">Zn-ribbon domain-containing OB-fold protein</fullName>
    </recommendedName>
</protein>
<accession>A0A7V3PUU6</accession>
<dbReference type="InterPro" id="IPR052513">
    <property type="entry name" value="Thioester_dehydratase-like"/>
</dbReference>
<feature type="region of interest" description="Disordered" evidence="1">
    <location>
        <begin position="1"/>
        <end position="32"/>
    </location>
</feature>
<feature type="compositionally biased region" description="Basic residues" evidence="1">
    <location>
        <begin position="17"/>
        <end position="27"/>
    </location>
</feature>
<organism evidence="2">
    <name type="scientific">candidate division WOR-3 bacterium</name>
    <dbReference type="NCBI Taxonomy" id="2052148"/>
    <lineage>
        <taxon>Bacteria</taxon>
        <taxon>Bacteria division WOR-3</taxon>
    </lineage>
</organism>
<name>A0A7V3PUU6_UNCW3</name>
<proteinExistence type="predicted"/>
<dbReference type="AlphaFoldDB" id="A0A7V3PUU6"/>
<gene>
    <name evidence="2" type="ORF">ENX16_07210</name>
</gene>
<comment type="caution">
    <text evidence="2">The sequence shown here is derived from an EMBL/GenBank/DDBJ whole genome shotgun (WGS) entry which is preliminary data.</text>
</comment>
<evidence type="ECO:0000256" key="1">
    <source>
        <dbReference type="SAM" id="MobiDB-lite"/>
    </source>
</evidence>
<evidence type="ECO:0008006" key="3">
    <source>
        <dbReference type="Google" id="ProtNLM"/>
    </source>
</evidence>